<organism evidence="7 8">
    <name type="scientific">Lolium multiflorum</name>
    <name type="common">Italian ryegrass</name>
    <name type="synonym">Lolium perenne subsp. multiflorum</name>
    <dbReference type="NCBI Taxonomy" id="4521"/>
    <lineage>
        <taxon>Eukaryota</taxon>
        <taxon>Viridiplantae</taxon>
        <taxon>Streptophyta</taxon>
        <taxon>Embryophyta</taxon>
        <taxon>Tracheophyta</taxon>
        <taxon>Spermatophyta</taxon>
        <taxon>Magnoliopsida</taxon>
        <taxon>Liliopsida</taxon>
        <taxon>Poales</taxon>
        <taxon>Poaceae</taxon>
        <taxon>BOP clade</taxon>
        <taxon>Pooideae</taxon>
        <taxon>Poodae</taxon>
        <taxon>Poeae</taxon>
        <taxon>Poeae Chloroplast Group 2 (Poeae type)</taxon>
        <taxon>Loliodinae</taxon>
        <taxon>Loliinae</taxon>
        <taxon>Lolium</taxon>
    </lineage>
</organism>
<gene>
    <name evidence="7" type="ORF">QYE76_006631</name>
</gene>
<evidence type="ECO:0000259" key="6">
    <source>
        <dbReference type="Pfam" id="PF18052"/>
    </source>
</evidence>
<keyword evidence="4" id="KW-0547">Nucleotide-binding</keyword>
<keyword evidence="2" id="KW-0433">Leucine-rich repeat</keyword>
<dbReference type="Proteomes" id="UP001231189">
    <property type="component" value="Unassembled WGS sequence"/>
</dbReference>
<accession>A0AAD8RV39</accession>
<keyword evidence="3" id="KW-0677">Repeat</keyword>
<dbReference type="GO" id="GO:0006952">
    <property type="term" value="P:defense response"/>
    <property type="evidence" value="ECO:0007669"/>
    <property type="project" value="UniProtKB-KW"/>
</dbReference>
<keyword evidence="8" id="KW-1185">Reference proteome</keyword>
<protein>
    <recommendedName>
        <fullName evidence="6">Disease resistance N-terminal domain-containing protein</fullName>
    </recommendedName>
</protein>
<feature type="domain" description="Disease resistance N-terminal" evidence="6">
    <location>
        <begin position="7"/>
        <end position="81"/>
    </location>
</feature>
<evidence type="ECO:0000256" key="2">
    <source>
        <dbReference type="ARBA" id="ARBA00022614"/>
    </source>
</evidence>
<evidence type="ECO:0000256" key="1">
    <source>
        <dbReference type="ARBA" id="ARBA00008894"/>
    </source>
</evidence>
<sequence length="101" mass="11266">MLTSAILKMVCQQIGSVIGRQITMLPKLKNDLEYMMIDLQSVDAVLVDAESMSITDIPVRLWLKALKDAMYDISALMDEFDSDNQPATPEVCASISVNLHY</sequence>
<comment type="similarity">
    <text evidence="1">Belongs to the disease resistance NB-LRR family.</text>
</comment>
<evidence type="ECO:0000256" key="3">
    <source>
        <dbReference type="ARBA" id="ARBA00022737"/>
    </source>
</evidence>
<evidence type="ECO:0000256" key="5">
    <source>
        <dbReference type="ARBA" id="ARBA00022821"/>
    </source>
</evidence>
<dbReference type="Pfam" id="PF18052">
    <property type="entry name" value="Rx_N"/>
    <property type="match status" value="1"/>
</dbReference>
<proteinExistence type="inferred from homology"/>
<evidence type="ECO:0000313" key="8">
    <source>
        <dbReference type="Proteomes" id="UP001231189"/>
    </source>
</evidence>
<evidence type="ECO:0000256" key="4">
    <source>
        <dbReference type="ARBA" id="ARBA00022741"/>
    </source>
</evidence>
<keyword evidence="5" id="KW-0611">Plant defense</keyword>
<dbReference type="EMBL" id="JAUUTY010000005">
    <property type="protein sequence ID" value="KAK1632316.1"/>
    <property type="molecule type" value="Genomic_DNA"/>
</dbReference>
<reference evidence="7" key="1">
    <citation type="submission" date="2023-07" db="EMBL/GenBank/DDBJ databases">
        <title>A chromosome-level genome assembly of Lolium multiflorum.</title>
        <authorList>
            <person name="Chen Y."/>
            <person name="Copetti D."/>
            <person name="Kolliker R."/>
            <person name="Studer B."/>
        </authorList>
    </citation>
    <scope>NUCLEOTIDE SEQUENCE</scope>
    <source>
        <strain evidence="7">02402/16</strain>
        <tissue evidence="7">Leaf</tissue>
    </source>
</reference>
<dbReference type="AlphaFoldDB" id="A0AAD8RV39"/>
<comment type="caution">
    <text evidence="7">The sequence shown here is derived from an EMBL/GenBank/DDBJ whole genome shotgun (WGS) entry which is preliminary data.</text>
</comment>
<dbReference type="InterPro" id="IPR041118">
    <property type="entry name" value="Rx_N"/>
</dbReference>
<dbReference type="Gene3D" id="1.20.5.4130">
    <property type="match status" value="1"/>
</dbReference>
<dbReference type="GO" id="GO:0000166">
    <property type="term" value="F:nucleotide binding"/>
    <property type="evidence" value="ECO:0007669"/>
    <property type="project" value="UniProtKB-KW"/>
</dbReference>
<name>A0AAD8RV39_LOLMU</name>
<evidence type="ECO:0000313" key="7">
    <source>
        <dbReference type="EMBL" id="KAK1632316.1"/>
    </source>
</evidence>